<evidence type="ECO:0000313" key="3">
    <source>
        <dbReference type="Proteomes" id="UP001215956"/>
    </source>
</evidence>
<dbReference type="EMBL" id="JARFPL010000041">
    <property type="protein sequence ID" value="MDF0594047.1"/>
    <property type="molecule type" value="Genomic_DNA"/>
</dbReference>
<feature type="domain" description="THIF-type NAD/FAD binding fold" evidence="1">
    <location>
        <begin position="10"/>
        <end position="236"/>
    </location>
</feature>
<dbReference type="PANTHER" id="PTHR10953:SF102">
    <property type="entry name" value="ADENYLYLTRANSFERASE AND SULFURTRANSFERASE MOCS3"/>
    <property type="match status" value="1"/>
</dbReference>
<name>A0ABT5XHA3_9EURY</name>
<proteinExistence type="predicted"/>
<protein>
    <submittedName>
        <fullName evidence="2">HesA/MoeB/ThiF family protein</fullName>
    </submittedName>
</protein>
<evidence type="ECO:0000259" key="1">
    <source>
        <dbReference type="Pfam" id="PF00899"/>
    </source>
</evidence>
<dbReference type="InterPro" id="IPR000594">
    <property type="entry name" value="ThiF_NAD_FAD-bd"/>
</dbReference>
<accession>A0ABT5XHA3</accession>
<gene>
    <name evidence="2" type="ORF">P0O24_10695</name>
</gene>
<dbReference type="SUPFAM" id="SSF69572">
    <property type="entry name" value="Activating enzymes of the ubiquitin-like proteins"/>
    <property type="match status" value="1"/>
</dbReference>
<dbReference type="Pfam" id="PF00899">
    <property type="entry name" value="ThiF"/>
    <property type="match status" value="1"/>
</dbReference>
<dbReference type="InterPro" id="IPR035985">
    <property type="entry name" value="Ubiquitin-activating_enz"/>
</dbReference>
<dbReference type="Proteomes" id="UP001215956">
    <property type="component" value="Unassembled WGS sequence"/>
</dbReference>
<dbReference type="InterPro" id="IPR045886">
    <property type="entry name" value="ThiF/MoeB/HesA"/>
</dbReference>
<dbReference type="RefSeq" id="WP_316969745.1">
    <property type="nucleotide sequence ID" value="NZ_JARFPL010000041.1"/>
</dbReference>
<dbReference type="Gene3D" id="3.40.50.720">
    <property type="entry name" value="NAD(P)-binding Rossmann-like Domain"/>
    <property type="match status" value="1"/>
</dbReference>
<dbReference type="PANTHER" id="PTHR10953">
    <property type="entry name" value="UBIQUITIN-ACTIVATING ENZYME E1"/>
    <property type="match status" value="1"/>
</dbReference>
<comment type="caution">
    <text evidence="2">The sequence shown here is derived from an EMBL/GenBank/DDBJ whole genome shotgun (WGS) entry which is preliminary data.</text>
</comment>
<evidence type="ECO:0000313" key="2">
    <source>
        <dbReference type="EMBL" id="MDF0594047.1"/>
    </source>
</evidence>
<reference evidence="2 3" key="1">
    <citation type="submission" date="2023-03" db="EMBL/GenBank/DDBJ databases">
        <title>Whole genome sequencing of Methanotrichaceae archaeon M04Ac.</title>
        <authorList>
            <person name="Khomyakova M.A."/>
            <person name="Merkel A.Y."/>
            <person name="Slobodkin A.I."/>
        </authorList>
    </citation>
    <scope>NUCLEOTIDE SEQUENCE [LARGE SCALE GENOMIC DNA]</scope>
    <source>
        <strain evidence="2 3">M04Ac</strain>
    </source>
</reference>
<sequence length="251" mass="27210">MNVERFLDRYDRQIRLFGVEGQEKIAESKVFIAGAGGLGSPISFYLAAAGVGKIVIADDDEVEISNLNRQILHWERDIGKKKAVSAKEKLTEMNSEIVVETMAETISEENVSRLIGDADLVIDAVDNFPVRYLLNETAIKKRIPFIHGAISGFHGQATTVIPGESACLRCIFPQPPPPAPSPVVGTTPGIIGLVQATEAIKYITGTGELLSGRLLIWDGLLPSLETIEVSRDPRCPDCAGPGQIIPPRIDR</sequence>
<keyword evidence="3" id="KW-1185">Reference proteome</keyword>
<organism evidence="2 3">
    <name type="scientific">Candidatus Methanocrinis alkalitolerans</name>
    <dbReference type="NCBI Taxonomy" id="3033395"/>
    <lineage>
        <taxon>Archaea</taxon>
        <taxon>Methanobacteriati</taxon>
        <taxon>Methanobacteriota</taxon>
        <taxon>Stenosarchaea group</taxon>
        <taxon>Methanomicrobia</taxon>
        <taxon>Methanotrichales</taxon>
        <taxon>Methanotrichaceae</taxon>
        <taxon>Methanocrinis</taxon>
    </lineage>
</organism>
<dbReference type="CDD" id="cd00757">
    <property type="entry name" value="ThiF_MoeB_HesA_family"/>
    <property type="match status" value="1"/>
</dbReference>